<proteinExistence type="predicted"/>
<evidence type="ECO:0000313" key="1">
    <source>
        <dbReference type="EMBL" id="MDJ1183187.1"/>
    </source>
</evidence>
<organism evidence="1 2">
    <name type="scientific">Roseofilum casamattae BLCC-M143</name>
    <dbReference type="NCBI Taxonomy" id="3022442"/>
    <lineage>
        <taxon>Bacteria</taxon>
        <taxon>Bacillati</taxon>
        <taxon>Cyanobacteriota</taxon>
        <taxon>Cyanophyceae</taxon>
        <taxon>Desertifilales</taxon>
        <taxon>Desertifilaceae</taxon>
        <taxon>Roseofilum</taxon>
        <taxon>Roseofilum casamattae</taxon>
    </lineage>
</organism>
<protein>
    <recommendedName>
        <fullName evidence="3">SH3 domain-containing protein</fullName>
    </recommendedName>
</protein>
<sequence length="122" mass="13188">MQFRHRDGTIAIAAAIALLLGISRPTRAEAPPISSCRAMLIVQKGRNDPMNTIPVRDGAGEAFAVLYDGVSGDRIIAIRGGVDGLAIADDRYGRDWVNVEFVDGGLRGWVRRDSLSSFECQS</sequence>
<dbReference type="Proteomes" id="UP001232992">
    <property type="component" value="Unassembled WGS sequence"/>
</dbReference>
<accession>A0ABT7BWK0</accession>
<name>A0ABT7BWK0_9CYAN</name>
<keyword evidence="2" id="KW-1185">Reference proteome</keyword>
<comment type="caution">
    <text evidence="1">The sequence shown here is derived from an EMBL/GenBank/DDBJ whole genome shotgun (WGS) entry which is preliminary data.</text>
</comment>
<evidence type="ECO:0000313" key="2">
    <source>
        <dbReference type="Proteomes" id="UP001232992"/>
    </source>
</evidence>
<dbReference type="RefSeq" id="WP_283757842.1">
    <property type="nucleotide sequence ID" value="NZ_JAQOSQ010000006.1"/>
</dbReference>
<gene>
    <name evidence="1" type="ORF">PMH09_08260</name>
</gene>
<reference evidence="1 2" key="1">
    <citation type="submission" date="2023-01" db="EMBL/GenBank/DDBJ databases">
        <title>Novel diversity within Roseofilum (Cyanobacteria; Desertifilaceae) from marine benthic mats with descriptions of four novel species.</title>
        <authorList>
            <person name="Wang Y."/>
            <person name="Berthold D.E."/>
            <person name="Hu J."/>
            <person name="Lefler F.W."/>
            <person name="Laughinghouse H.D. IV."/>
        </authorList>
    </citation>
    <scope>NUCLEOTIDE SEQUENCE [LARGE SCALE GENOMIC DNA]</scope>
    <source>
        <strain evidence="1 2">BLCC-M143</strain>
    </source>
</reference>
<dbReference type="EMBL" id="JAQOSQ010000006">
    <property type="protein sequence ID" value="MDJ1183187.1"/>
    <property type="molecule type" value="Genomic_DNA"/>
</dbReference>
<evidence type="ECO:0008006" key="3">
    <source>
        <dbReference type="Google" id="ProtNLM"/>
    </source>
</evidence>